<dbReference type="EMBL" id="GBXM01020903">
    <property type="protein sequence ID" value="JAH87674.1"/>
    <property type="molecule type" value="Transcribed_RNA"/>
</dbReference>
<reference evidence="1" key="1">
    <citation type="submission" date="2014-11" db="EMBL/GenBank/DDBJ databases">
        <authorList>
            <person name="Amaro Gonzalez C."/>
        </authorList>
    </citation>
    <scope>NUCLEOTIDE SEQUENCE</scope>
</reference>
<evidence type="ECO:0000313" key="1">
    <source>
        <dbReference type="EMBL" id="JAH87674.1"/>
    </source>
</evidence>
<protein>
    <submittedName>
        <fullName evidence="1">Uncharacterized protein</fullName>
    </submittedName>
</protein>
<accession>A0A0E9WB92</accession>
<organism evidence="1">
    <name type="scientific">Anguilla anguilla</name>
    <name type="common">European freshwater eel</name>
    <name type="synonym">Muraena anguilla</name>
    <dbReference type="NCBI Taxonomy" id="7936"/>
    <lineage>
        <taxon>Eukaryota</taxon>
        <taxon>Metazoa</taxon>
        <taxon>Chordata</taxon>
        <taxon>Craniata</taxon>
        <taxon>Vertebrata</taxon>
        <taxon>Euteleostomi</taxon>
        <taxon>Actinopterygii</taxon>
        <taxon>Neopterygii</taxon>
        <taxon>Teleostei</taxon>
        <taxon>Anguilliformes</taxon>
        <taxon>Anguillidae</taxon>
        <taxon>Anguilla</taxon>
    </lineage>
</organism>
<name>A0A0E9WB92_ANGAN</name>
<dbReference type="AlphaFoldDB" id="A0A0E9WB92"/>
<reference evidence="1" key="2">
    <citation type="journal article" date="2015" name="Fish Shellfish Immunol.">
        <title>Early steps in the European eel (Anguilla anguilla)-Vibrio vulnificus interaction in the gills: Role of the RtxA13 toxin.</title>
        <authorList>
            <person name="Callol A."/>
            <person name="Pajuelo D."/>
            <person name="Ebbesson L."/>
            <person name="Teles M."/>
            <person name="MacKenzie S."/>
            <person name="Amaro C."/>
        </authorList>
    </citation>
    <scope>NUCLEOTIDE SEQUENCE</scope>
</reference>
<sequence>MASPYFFSDVSRHLFINDTRRTRSAKLWQTKELKHKAVSFNPAFA</sequence>
<proteinExistence type="predicted"/>